<keyword evidence="3" id="KW-1185">Reference proteome</keyword>
<feature type="compositionally biased region" description="Polar residues" evidence="1">
    <location>
        <begin position="12"/>
        <end position="23"/>
    </location>
</feature>
<sequence>GRVSSRKWFQGAETSRSRPASQHTHVRFSGRRRGPCPPHPSLAPSQASSGAPSCRNSSPSQRPTAARSPLRPPRGPGQARRLAALCGAGGRSVGGRRASAPLPGLSVSRTLLCRCP</sequence>
<feature type="region of interest" description="Disordered" evidence="1">
    <location>
        <begin position="1"/>
        <end position="79"/>
    </location>
</feature>
<organism evidence="2 3">
    <name type="scientific">Gulo gulo</name>
    <name type="common">Wolverine</name>
    <name type="synonym">Gluton</name>
    <dbReference type="NCBI Taxonomy" id="48420"/>
    <lineage>
        <taxon>Eukaryota</taxon>
        <taxon>Metazoa</taxon>
        <taxon>Chordata</taxon>
        <taxon>Craniata</taxon>
        <taxon>Vertebrata</taxon>
        <taxon>Euteleostomi</taxon>
        <taxon>Mammalia</taxon>
        <taxon>Eutheria</taxon>
        <taxon>Laurasiatheria</taxon>
        <taxon>Carnivora</taxon>
        <taxon>Caniformia</taxon>
        <taxon>Musteloidea</taxon>
        <taxon>Mustelidae</taxon>
        <taxon>Guloninae</taxon>
        <taxon>Gulo</taxon>
    </lineage>
</organism>
<feature type="compositionally biased region" description="Basic residues" evidence="1">
    <location>
        <begin position="24"/>
        <end position="34"/>
    </location>
</feature>
<name>A0A9X9LKI9_GULGU</name>
<evidence type="ECO:0000313" key="3">
    <source>
        <dbReference type="Proteomes" id="UP000269945"/>
    </source>
</evidence>
<accession>A0A9X9LKI9</accession>
<dbReference type="EMBL" id="CYRY02006071">
    <property type="protein sequence ID" value="VCW70601.1"/>
    <property type="molecule type" value="Genomic_DNA"/>
</dbReference>
<reference evidence="2 3" key="1">
    <citation type="submission" date="2018-10" db="EMBL/GenBank/DDBJ databases">
        <authorList>
            <person name="Ekblom R."/>
            <person name="Jareborg N."/>
        </authorList>
    </citation>
    <scope>NUCLEOTIDE SEQUENCE [LARGE SCALE GENOMIC DNA]</scope>
    <source>
        <tissue evidence="2">Muscle</tissue>
    </source>
</reference>
<gene>
    <name evidence="2" type="ORF">BN2614_LOCUS2</name>
</gene>
<evidence type="ECO:0000256" key="1">
    <source>
        <dbReference type="SAM" id="MobiDB-lite"/>
    </source>
</evidence>
<proteinExistence type="predicted"/>
<evidence type="ECO:0000313" key="2">
    <source>
        <dbReference type="EMBL" id="VCW70601.1"/>
    </source>
</evidence>
<comment type="caution">
    <text evidence="2">The sequence shown here is derived from an EMBL/GenBank/DDBJ whole genome shotgun (WGS) entry which is preliminary data.</text>
</comment>
<dbReference type="Proteomes" id="UP000269945">
    <property type="component" value="Unassembled WGS sequence"/>
</dbReference>
<feature type="compositionally biased region" description="Polar residues" evidence="1">
    <location>
        <begin position="43"/>
        <end position="63"/>
    </location>
</feature>
<feature type="non-terminal residue" evidence="2">
    <location>
        <position position="1"/>
    </location>
</feature>
<protein>
    <submittedName>
        <fullName evidence="2">Uncharacterized protein</fullName>
    </submittedName>
</protein>
<dbReference type="AlphaFoldDB" id="A0A9X9LKI9"/>